<keyword evidence="4 11" id="KW-0138">CF(0)</keyword>
<proteinExistence type="inferred from homology"/>
<comment type="caution">
    <text evidence="12">The sequence shown here is derived from an EMBL/GenBank/DDBJ whole genome shotgun (WGS) entry which is preliminary data.</text>
</comment>
<keyword evidence="5 11" id="KW-0375">Hydrogen ion transport</keyword>
<evidence type="ECO:0000256" key="9">
    <source>
        <dbReference type="ARBA" id="ARBA00023136"/>
    </source>
</evidence>
<evidence type="ECO:0000256" key="2">
    <source>
        <dbReference type="ARBA" id="ARBA00007333"/>
    </source>
</evidence>
<evidence type="ECO:0000256" key="5">
    <source>
        <dbReference type="ARBA" id="ARBA00022781"/>
    </source>
</evidence>
<comment type="subcellular location">
    <subcellularLocation>
        <location evidence="1 11">Mitochondrion inner membrane</location>
    </subcellularLocation>
</comment>
<accession>A0A420HV00</accession>
<dbReference type="Pfam" id="PF05680">
    <property type="entry name" value="ATP-synt_E"/>
    <property type="match status" value="1"/>
</dbReference>
<keyword evidence="9" id="KW-0472">Membrane</keyword>
<dbReference type="AlphaFoldDB" id="A0A420HV00"/>
<evidence type="ECO:0000313" key="13">
    <source>
        <dbReference type="Proteomes" id="UP000286134"/>
    </source>
</evidence>
<dbReference type="GO" id="GO:0005743">
    <property type="term" value="C:mitochondrial inner membrane"/>
    <property type="evidence" value="ECO:0007669"/>
    <property type="project" value="UniProtKB-SubCell"/>
</dbReference>
<keyword evidence="10 11" id="KW-0066">ATP synthesis</keyword>
<dbReference type="GO" id="GO:0045259">
    <property type="term" value="C:proton-transporting ATP synthase complex"/>
    <property type="evidence" value="ECO:0007669"/>
    <property type="project" value="UniProtKB-UniRule"/>
</dbReference>
<organism evidence="12 13">
    <name type="scientific">Erysiphe neolycopersici</name>
    <dbReference type="NCBI Taxonomy" id="212602"/>
    <lineage>
        <taxon>Eukaryota</taxon>
        <taxon>Fungi</taxon>
        <taxon>Dikarya</taxon>
        <taxon>Ascomycota</taxon>
        <taxon>Pezizomycotina</taxon>
        <taxon>Leotiomycetes</taxon>
        <taxon>Erysiphales</taxon>
        <taxon>Erysiphaceae</taxon>
        <taxon>Erysiphe</taxon>
    </lineage>
</organism>
<keyword evidence="7 11" id="KW-0406">Ion transport</keyword>
<dbReference type="OrthoDB" id="2125027at2759"/>
<dbReference type="Proteomes" id="UP000286134">
    <property type="component" value="Unassembled WGS sequence"/>
</dbReference>
<reference evidence="12 13" key="1">
    <citation type="journal article" date="2018" name="BMC Genomics">
        <title>Comparative genome analyses reveal sequence features reflecting distinct modes of host-adaptation between dicot and monocot powdery mildew.</title>
        <authorList>
            <person name="Wu Y."/>
            <person name="Ma X."/>
            <person name="Pan Z."/>
            <person name="Kale S.D."/>
            <person name="Song Y."/>
            <person name="King H."/>
            <person name="Zhang Q."/>
            <person name="Presley C."/>
            <person name="Deng X."/>
            <person name="Wei C.I."/>
            <person name="Xiao S."/>
        </authorList>
    </citation>
    <scope>NUCLEOTIDE SEQUENCE [LARGE SCALE GENOMIC DNA]</scope>
    <source>
        <strain evidence="12">UMSG2</strain>
    </source>
</reference>
<evidence type="ECO:0000256" key="7">
    <source>
        <dbReference type="ARBA" id="ARBA00023065"/>
    </source>
</evidence>
<evidence type="ECO:0000313" key="12">
    <source>
        <dbReference type="EMBL" id="RKF61274.1"/>
    </source>
</evidence>
<protein>
    <recommendedName>
        <fullName evidence="11">ATP synthase F(0) complex subunit e, mitochondrial</fullName>
    </recommendedName>
</protein>
<dbReference type="GO" id="GO:0015078">
    <property type="term" value="F:proton transmembrane transporter activity"/>
    <property type="evidence" value="ECO:0007669"/>
    <property type="project" value="InterPro"/>
</dbReference>
<evidence type="ECO:0000256" key="6">
    <source>
        <dbReference type="ARBA" id="ARBA00022792"/>
    </source>
</evidence>
<evidence type="ECO:0000256" key="1">
    <source>
        <dbReference type="ARBA" id="ARBA00004273"/>
    </source>
</evidence>
<dbReference type="EMBL" id="MCFK01004358">
    <property type="protein sequence ID" value="RKF61274.1"/>
    <property type="molecule type" value="Genomic_DNA"/>
</dbReference>
<evidence type="ECO:0000256" key="10">
    <source>
        <dbReference type="ARBA" id="ARBA00023310"/>
    </source>
</evidence>
<evidence type="ECO:0000256" key="4">
    <source>
        <dbReference type="ARBA" id="ARBA00022547"/>
    </source>
</evidence>
<comment type="similarity">
    <text evidence="2 11">Belongs to the ATPase e subunit family.</text>
</comment>
<keyword evidence="8 11" id="KW-0496">Mitochondrion</keyword>
<keyword evidence="6 11" id="KW-0999">Mitochondrion inner membrane</keyword>
<dbReference type="STRING" id="212602.A0A420HV00"/>
<comment type="subunit">
    <text evidence="11">F-type ATPases have 2 components, CF(1) - the catalytic core - and CF(0) - the membrane proton channel. CF(1) and CF(0) have multiple subunits.</text>
</comment>
<evidence type="ECO:0000256" key="8">
    <source>
        <dbReference type="ARBA" id="ARBA00023128"/>
    </source>
</evidence>
<comment type="function">
    <text evidence="11">Subunit e, of the mitochondrial membrane ATP synthase complex (F(1)F(0) ATP synthase or Complex V) that produces ATP from ADP in the presence of a proton gradient across the membrane which is generated by electron transport complexes of the respiratory chain. ATP synthase complex consist of a soluble F(1) head domain - the catalytic core - and a membrane F(1) domain - the membrane proton channel. These two domains are linked by a central stalk rotating inside the F(1) region and a stationary peripheral stalk. During catalysis, ATP synthesis in the catalytic domain of F(1) is coupled via a rotary mechanism of the central stalk subunits to proton translocation. In vivo, can only synthesize ATP although its ATP hydrolase activity can be activated artificially in vitro. Part of the complex F(0) domain.</text>
</comment>
<name>A0A420HV00_9PEZI</name>
<keyword evidence="13" id="KW-1185">Reference proteome</keyword>
<evidence type="ECO:0000256" key="3">
    <source>
        <dbReference type="ARBA" id="ARBA00022448"/>
    </source>
</evidence>
<dbReference type="InterPro" id="IPR008386">
    <property type="entry name" value="ATP_synth_F0_esu_mt"/>
</dbReference>
<gene>
    <name evidence="12" type="ORF">OnM2_043008</name>
</gene>
<keyword evidence="3 11" id="KW-0813">Transport</keyword>
<sequence>MASTGLNVLRYSVLGAGLIYGFLHQSKLSSAAKLSAINKEYQHQQALINQAKKAYAKRNLPSSSVDGTSLNEYSRLKPILVQDQLYINGL</sequence>
<dbReference type="GO" id="GO:0015986">
    <property type="term" value="P:proton motive force-driven ATP synthesis"/>
    <property type="evidence" value="ECO:0007669"/>
    <property type="project" value="InterPro"/>
</dbReference>
<evidence type="ECO:0000256" key="11">
    <source>
        <dbReference type="RuleBase" id="RU367005"/>
    </source>
</evidence>